<dbReference type="SUPFAM" id="SSF90229">
    <property type="entry name" value="CCCH zinc finger"/>
    <property type="match status" value="1"/>
</dbReference>
<dbReference type="SMART" id="SM00249">
    <property type="entry name" value="PHD"/>
    <property type="match status" value="1"/>
</dbReference>
<feature type="region of interest" description="Disordered" evidence="9">
    <location>
        <begin position="606"/>
        <end position="676"/>
    </location>
</feature>
<gene>
    <name evidence="14" type="ORF">JRO89_XS02G0028700</name>
</gene>
<dbReference type="SUPFAM" id="SSF55277">
    <property type="entry name" value="GYF domain"/>
    <property type="match status" value="1"/>
</dbReference>
<evidence type="ECO:0000256" key="7">
    <source>
        <dbReference type="ARBA" id="ARBA00023242"/>
    </source>
</evidence>
<feature type="domain" description="Plus3" evidence="12">
    <location>
        <begin position="814"/>
        <end position="948"/>
    </location>
</feature>
<evidence type="ECO:0000256" key="3">
    <source>
        <dbReference type="ARBA" id="ARBA00022771"/>
    </source>
</evidence>
<evidence type="ECO:0000256" key="6">
    <source>
        <dbReference type="ARBA" id="ARBA00023163"/>
    </source>
</evidence>
<dbReference type="CDD" id="cd10567">
    <property type="entry name" value="SWIB-MDM2_like"/>
    <property type="match status" value="1"/>
</dbReference>
<feature type="compositionally biased region" description="Acidic residues" evidence="9">
    <location>
        <begin position="168"/>
        <end position="178"/>
    </location>
</feature>
<organism evidence="14 15">
    <name type="scientific">Xanthoceras sorbifolium</name>
    <dbReference type="NCBI Taxonomy" id="99658"/>
    <lineage>
        <taxon>Eukaryota</taxon>
        <taxon>Viridiplantae</taxon>
        <taxon>Streptophyta</taxon>
        <taxon>Embryophyta</taxon>
        <taxon>Tracheophyta</taxon>
        <taxon>Spermatophyta</taxon>
        <taxon>Magnoliopsida</taxon>
        <taxon>eudicotyledons</taxon>
        <taxon>Gunneridae</taxon>
        <taxon>Pentapetalae</taxon>
        <taxon>rosids</taxon>
        <taxon>malvids</taxon>
        <taxon>Sapindales</taxon>
        <taxon>Sapindaceae</taxon>
        <taxon>Xanthoceroideae</taxon>
        <taxon>Xanthoceras</taxon>
    </lineage>
</organism>
<dbReference type="PROSITE" id="PS51925">
    <property type="entry name" value="SWIB_MDM2"/>
    <property type="match status" value="1"/>
</dbReference>
<feature type="region of interest" description="Disordered" evidence="9">
    <location>
        <begin position="1621"/>
        <end position="1800"/>
    </location>
</feature>
<feature type="compositionally biased region" description="Acidic residues" evidence="9">
    <location>
        <begin position="375"/>
        <end position="387"/>
    </location>
</feature>
<dbReference type="Pfam" id="PF03126">
    <property type="entry name" value="Plus-3"/>
    <property type="match status" value="1"/>
</dbReference>
<dbReference type="Proteomes" id="UP000827721">
    <property type="component" value="Unassembled WGS sequence"/>
</dbReference>
<feature type="compositionally biased region" description="Basic and acidic residues" evidence="9">
    <location>
        <begin position="607"/>
        <end position="632"/>
    </location>
</feature>
<feature type="domain" description="DM2" evidence="13">
    <location>
        <begin position="674"/>
        <end position="757"/>
    </location>
</feature>
<dbReference type="EMBL" id="JAFEMO010000002">
    <property type="protein sequence ID" value="KAH7574975.1"/>
    <property type="molecule type" value="Genomic_DNA"/>
</dbReference>
<evidence type="ECO:0000259" key="11">
    <source>
        <dbReference type="PROSITE" id="PS50829"/>
    </source>
</evidence>
<dbReference type="Pfam" id="PF02201">
    <property type="entry name" value="SWIB"/>
    <property type="match status" value="1"/>
</dbReference>
<evidence type="ECO:0000259" key="10">
    <source>
        <dbReference type="PROSITE" id="PS50103"/>
    </source>
</evidence>
<evidence type="ECO:0000256" key="5">
    <source>
        <dbReference type="ARBA" id="ARBA00023015"/>
    </source>
</evidence>
<dbReference type="SMART" id="SM00444">
    <property type="entry name" value="GYF"/>
    <property type="match status" value="1"/>
</dbReference>
<keyword evidence="6" id="KW-0804">Transcription</keyword>
<comment type="caution">
    <text evidence="14">The sequence shown here is derived from an EMBL/GenBank/DDBJ whole genome shotgun (WGS) entry which is preliminary data.</text>
</comment>
<feature type="zinc finger region" description="C3H1-type" evidence="8">
    <location>
        <begin position="1796"/>
        <end position="1821"/>
    </location>
</feature>
<dbReference type="PANTHER" id="PTHR13115:SF14">
    <property type="entry name" value="ZINC FINGER CCCH DOMAIN-CONTAINING PROTEIN 19"/>
    <property type="match status" value="1"/>
</dbReference>
<evidence type="ECO:0000256" key="2">
    <source>
        <dbReference type="ARBA" id="ARBA00022723"/>
    </source>
</evidence>
<name>A0ABQ8IEI2_9ROSI</name>
<dbReference type="PROSITE" id="PS50103">
    <property type="entry name" value="ZF_C3H1"/>
    <property type="match status" value="1"/>
</dbReference>
<evidence type="ECO:0000259" key="12">
    <source>
        <dbReference type="PROSITE" id="PS51360"/>
    </source>
</evidence>
<dbReference type="InterPro" id="IPR003169">
    <property type="entry name" value="GYF"/>
</dbReference>
<feature type="compositionally biased region" description="Basic and acidic residues" evidence="9">
    <location>
        <begin position="1044"/>
        <end position="1056"/>
    </location>
</feature>
<accession>A0ABQ8IEI2</accession>
<evidence type="ECO:0008006" key="16">
    <source>
        <dbReference type="Google" id="ProtNLM"/>
    </source>
</evidence>
<reference evidence="14 15" key="1">
    <citation type="submission" date="2021-02" db="EMBL/GenBank/DDBJ databases">
        <title>Plant Genome Project.</title>
        <authorList>
            <person name="Zhang R.-G."/>
        </authorList>
    </citation>
    <scope>NUCLEOTIDE SEQUENCE [LARGE SCALE GENOMIC DNA]</scope>
    <source>
        <tissue evidence="14">Leaves</tissue>
    </source>
</reference>
<dbReference type="PANTHER" id="PTHR13115">
    <property type="entry name" value="RNA POLYMERASE-ASSOCIATED PROTEIN RTF1 HOMOLOG"/>
    <property type="match status" value="1"/>
</dbReference>
<feature type="region of interest" description="Disordered" evidence="9">
    <location>
        <begin position="1"/>
        <end position="258"/>
    </location>
</feature>
<dbReference type="Pfam" id="PF02213">
    <property type="entry name" value="GYF"/>
    <property type="match status" value="1"/>
</dbReference>
<dbReference type="InterPro" id="IPR003121">
    <property type="entry name" value="SWIB_MDM2_domain"/>
</dbReference>
<feature type="compositionally biased region" description="Low complexity" evidence="9">
    <location>
        <begin position="1654"/>
        <end position="1691"/>
    </location>
</feature>
<dbReference type="InterPro" id="IPR035445">
    <property type="entry name" value="GYF-like_dom_sf"/>
</dbReference>
<feature type="compositionally biased region" description="Polar residues" evidence="9">
    <location>
        <begin position="1528"/>
        <end position="1549"/>
    </location>
</feature>
<dbReference type="CDD" id="cd00072">
    <property type="entry name" value="GYF"/>
    <property type="match status" value="1"/>
</dbReference>
<dbReference type="InterPro" id="IPR019835">
    <property type="entry name" value="SWIB_domain"/>
</dbReference>
<dbReference type="SUPFAM" id="SSF57903">
    <property type="entry name" value="FYVE/PHD zinc finger"/>
    <property type="match status" value="1"/>
</dbReference>
<feature type="compositionally biased region" description="Acidic residues" evidence="9">
    <location>
        <begin position="317"/>
        <end position="367"/>
    </location>
</feature>
<feature type="compositionally biased region" description="Acidic residues" evidence="9">
    <location>
        <begin position="245"/>
        <end position="254"/>
    </location>
</feature>
<evidence type="ECO:0000313" key="15">
    <source>
        <dbReference type="Proteomes" id="UP000827721"/>
    </source>
</evidence>
<dbReference type="InterPro" id="IPR004343">
    <property type="entry name" value="Plus-3_dom"/>
</dbReference>
<feature type="compositionally biased region" description="Basic and acidic residues" evidence="9">
    <location>
        <begin position="219"/>
        <end position="243"/>
    </location>
</feature>
<feature type="compositionally biased region" description="Acidic residues" evidence="9">
    <location>
        <begin position="295"/>
        <end position="310"/>
    </location>
</feature>
<dbReference type="PROSITE" id="PS51360">
    <property type="entry name" value="PLUS3"/>
    <property type="match status" value="1"/>
</dbReference>
<evidence type="ECO:0000256" key="4">
    <source>
        <dbReference type="ARBA" id="ARBA00022833"/>
    </source>
</evidence>
<evidence type="ECO:0000256" key="8">
    <source>
        <dbReference type="PROSITE-ProRule" id="PRU00723"/>
    </source>
</evidence>
<sequence length="1821" mass="198144">MDTEEEEASKLSNPSFQVEDDDNNNNGSANVTARTAAVDSGEELQQNADQQCKPELSEPEPPQPPPREEVSLGGGEEGGEDSIGGGEREGEVDGGGGGEDETRDSQSLASPVVGGAGEEEVGDMMDGGDSSVPVLVVVGEGNDEEEIGKEESRDVEAEVDREVADAGLETEEAEAAEDTGEKADVDEKTQAVEEEMEEKGATVEEMEKKADAVEEIEEKADVAEKMEEKADAAVEETEGRVDAGEGTEEMTEVGEETKEIADEIKAIDATMEGTEIADEVDVADLAKETAVAEVAADETEERMELQEEETGVAGEAGETELADEMEKETEEAEETEMREETDAEMETETEMGDVAEETEETEGDMADEMEKADVAEETEEAEADMADETEKADVAEEMEIGEEVSRTTGGKRKRGGKNSKSPGRAPSRKKSEEDVCFICFDGGELVLCDRRGCPKAYHPACVNRDEAFFRAKGRWNCVIIGFFVIQAFALELAVYGYLLELGWHLCSICEKNAFYMCYTCTFSLCKGCIKDAVILCVRGNKGFCETCMKTVMLIERNEQGNKEMDQVDFDDRGSWEYLFKDYWLDLKGRLSLSLDDLVHAKNPWKGSDIHAGKQDSPDDDYDANKDGGHDSDSSGNAEATVSKRRKAKKRSKSRAKEDASPRLVAVTGGEGASTDENVEWASPELLELVMHMRNGDKSVLSQFDVQTLLLDYIKKYKLRDPHRRTHVICDARLQHLFGKSRVGHFEMLKLLESHFLTKEESQVDDLQESVVDTETNQLEADGSFDALIKGGKKRKPRKKGDGRGLQSNLDDYAAIDIHNINLIYLRRNLAEELLEDTETFHDKAVGCFARIRISGSVQKQDLYRLVQVVGTSKVAEPYKVGKRTTDILLEILNLNKTEVISIDIISNQEFTEDECKRLRQSIKCGLINRLTVVMLHFSNALNLSVSISNLCPEKCNWVACRVTFRKRPWHFRQSELMIGWSQRYCVSVIYVIELVIWGVGKNILYFMSLQTTKLLFLRIGWPSFTKTKCVEKLQLLKTPEERQRRLEEIPEIHSDPNMDPSYESEEDDGEAERQENYLKPRGSAFSRRGREPISPRTASNEFSSGTRNYSSGNKELSRNLSNKGMNKGDDFIGAGEILNENLWNQGRDKEVQQSNSWEKPRSALNLETGARNSHSVILSESITRAASEISPTPAATGVTQTGAKINESEKIWHYKDPSGKVQGPFSMVQLRKWSNTGYFPANLRIWRAADKQDDSLLLTDALAGKFHKDPLLADIGIPQSQTVSYSGKPHGAPLQLGMEGQVGGNSNFDQNRTALNSQSTVGSLGQSVRESWKFQSDSTGGAPPSSIEVHKHVRDGWGSETNLPSPTPTQRTVETKGKFFEKEWSPTPVQPSGSRMTANMFSGDHGGQQPSTVVVPESGQLINSSTPSSSTSKFSGGVDGLNISHGVSLAPKPETVESKRMQVNVQQLPATAAAVAPMNPGVDLKNIAASLQSLVQHSSTHTLVETHGWGSGLVARPETISPSPKPGSVSQTWGSAPSQKLESNNSVSMPAQSPAFAQAHASSFSTGNSSGVFPAPGPSAMPPSDSWRHQVPAHSNVQLPAQSNLPWGTSVTANQNAVPRQGQENQNIGWGPMPGNPSMGWGGQVPANTNMNWGAPGQGQAPGNANPGWAAQGQGQAPGNANPGWAAPGQGQTPGNAIPGWAPPGQGSAPLNANPGWVAPGQGPPPGNANPGWAAPVGNPGMWGSEQNNGGDRFSSQRDNRAPQGGDSGYGGGGRPWNRQSSFGSRGGDSSRPPFNKGQRVCKFHESGHCKKGSQCDYLHT</sequence>
<feature type="compositionally biased region" description="Low complexity" evidence="9">
    <location>
        <begin position="1779"/>
        <end position="1792"/>
    </location>
</feature>
<feature type="compositionally biased region" description="Basic residues" evidence="9">
    <location>
        <begin position="642"/>
        <end position="653"/>
    </location>
</feature>
<dbReference type="InterPro" id="IPR001965">
    <property type="entry name" value="Znf_PHD"/>
</dbReference>
<proteinExistence type="predicted"/>
<dbReference type="SMART" id="SM00719">
    <property type="entry name" value="Plus3"/>
    <property type="match status" value="1"/>
</dbReference>
<protein>
    <recommendedName>
        <fullName evidence="16">Zinc finger CCCH domain-containing protein 19</fullName>
    </recommendedName>
</protein>
<dbReference type="InterPro" id="IPR011011">
    <property type="entry name" value="Znf_FYVE_PHD"/>
</dbReference>
<dbReference type="SUPFAM" id="SSF47592">
    <property type="entry name" value="SWIB/MDM2 domain"/>
    <property type="match status" value="1"/>
</dbReference>
<keyword evidence="2 8" id="KW-0479">Metal-binding</keyword>
<dbReference type="InterPro" id="IPR000571">
    <property type="entry name" value="Znf_CCCH"/>
</dbReference>
<feature type="compositionally biased region" description="Gly residues" evidence="9">
    <location>
        <begin position="1766"/>
        <end position="1775"/>
    </location>
</feature>
<dbReference type="CDD" id="cd15568">
    <property type="entry name" value="PHD5_NSD"/>
    <property type="match status" value="1"/>
</dbReference>
<dbReference type="InterPro" id="IPR036128">
    <property type="entry name" value="Plus3-like_sf"/>
</dbReference>
<dbReference type="InterPro" id="IPR013083">
    <property type="entry name" value="Znf_RING/FYVE/PHD"/>
</dbReference>
<feature type="domain" description="GYF" evidence="11">
    <location>
        <begin position="1209"/>
        <end position="1263"/>
    </location>
</feature>
<feature type="compositionally biased region" description="Polar residues" evidence="9">
    <location>
        <begin position="1096"/>
        <end position="1113"/>
    </location>
</feature>
<comment type="subcellular location">
    <subcellularLocation>
        <location evidence="1">Nucleus</location>
    </subcellularLocation>
</comment>
<keyword evidence="3 8" id="KW-0863">Zinc-finger</keyword>
<feature type="region of interest" description="Disordered" evidence="9">
    <location>
        <begin position="1517"/>
        <end position="1549"/>
    </location>
</feature>
<dbReference type="CDD" id="cd19757">
    <property type="entry name" value="Bbox1"/>
    <property type="match status" value="1"/>
</dbReference>
<dbReference type="Gene3D" id="3.90.70.200">
    <property type="entry name" value="Plus-3 domain"/>
    <property type="match status" value="1"/>
</dbReference>
<feature type="compositionally biased region" description="Basic and acidic residues" evidence="9">
    <location>
        <begin position="198"/>
        <end position="212"/>
    </location>
</feature>
<feature type="region of interest" description="Disordered" evidence="9">
    <location>
        <begin position="293"/>
        <end position="428"/>
    </location>
</feature>
<evidence type="ECO:0000256" key="9">
    <source>
        <dbReference type="SAM" id="MobiDB-lite"/>
    </source>
</evidence>
<dbReference type="Gene3D" id="3.30.40.10">
    <property type="entry name" value="Zinc/RING finger domain, C3HC4 (zinc finger)"/>
    <property type="match status" value="1"/>
</dbReference>
<feature type="compositionally biased region" description="Polar residues" evidence="9">
    <location>
        <begin position="24"/>
        <end position="33"/>
    </location>
</feature>
<evidence type="ECO:0000256" key="1">
    <source>
        <dbReference type="ARBA" id="ARBA00004123"/>
    </source>
</evidence>
<keyword evidence="15" id="KW-1185">Reference proteome</keyword>
<feature type="compositionally biased region" description="Gly residues" evidence="9">
    <location>
        <begin position="72"/>
        <end position="85"/>
    </location>
</feature>
<dbReference type="SUPFAM" id="SSF159042">
    <property type="entry name" value="Plus3-like"/>
    <property type="match status" value="1"/>
</dbReference>
<keyword evidence="5" id="KW-0805">Transcription regulation</keyword>
<evidence type="ECO:0000313" key="14">
    <source>
        <dbReference type="EMBL" id="KAH7574975.1"/>
    </source>
</evidence>
<keyword evidence="7" id="KW-0539">Nucleus</keyword>
<feature type="region of interest" description="Disordered" evidence="9">
    <location>
        <begin position="1044"/>
        <end position="1113"/>
    </location>
</feature>
<dbReference type="Gene3D" id="3.30.1490.40">
    <property type="match status" value="1"/>
</dbReference>
<keyword evidence="4 8" id="KW-0862">Zinc</keyword>
<feature type="compositionally biased region" description="Basic and acidic residues" evidence="9">
    <location>
        <begin position="149"/>
        <end position="164"/>
    </location>
</feature>
<dbReference type="InterPro" id="IPR036855">
    <property type="entry name" value="Znf_CCCH_sf"/>
</dbReference>
<dbReference type="PROSITE" id="PS50829">
    <property type="entry name" value="GYF"/>
    <property type="match status" value="1"/>
</dbReference>
<feature type="compositionally biased region" description="Low complexity" evidence="9">
    <location>
        <begin position="1729"/>
        <end position="1740"/>
    </location>
</feature>
<dbReference type="InterPro" id="IPR036885">
    <property type="entry name" value="SWIB_MDM2_dom_sf"/>
</dbReference>
<dbReference type="Gene3D" id="1.10.245.10">
    <property type="entry name" value="SWIB/MDM2 domain"/>
    <property type="match status" value="1"/>
</dbReference>
<feature type="compositionally biased region" description="Basic and acidic residues" evidence="9">
    <location>
        <begin position="179"/>
        <end position="191"/>
    </location>
</feature>
<evidence type="ECO:0000259" key="13">
    <source>
        <dbReference type="PROSITE" id="PS51925"/>
    </source>
</evidence>
<dbReference type="SMART" id="SM00151">
    <property type="entry name" value="SWIB"/>
    <property type="match status" value="1"/>
</dbReference>
<feature type="domain" description="C3H1-type" evidence="10">
    <location>
        <begin position="1796"/>
        <end position="1821"/>
    </location>
</feature>